<reference evidence="1 2" key="1">
    <citation type="submission" date="2014-04" db="EMBL/GenBank/DDBJ databases">
        <title>Evolutionary Origins and Diversification of the Mycorrhizal Mutualists.</title>
        <authorList>
            <consortium name="DOE Joint Genome Institute"/>
            <consortium name="Mycorrhizal Genomics Consortium"/>
            <person name="Kohler A."/>
            <person name="Kuo A."/>
            <person name="Nagy L.G."/>
            <person name="Floudas D."/>
            <person name="Copeland A."/>
            <person name="Barry K.W."/>
            <person name="Cichocki N."/>
            <person name="Veneault-Fourrey C."/>
            <person name="LaButti K."/>
            <person name="Lindquist E.A."/>
            <person name="Lipzen A."/>
            <person name="Lundell T."/>
            <person name="Morin E."/>
            <person name="Murat C."/>
            <person name="Riley R."/>
            <person name="Ohm R."/>
            <person name="Sun H."/>
            <person name="Tunlid A."/>
            <person name="Henrissat B."/>
            <person name="Grigoriev I.V."/>
            <person name="Hibbett D.S."/>
            <person name="Martin F."/>
        </authorList>
    </citation>
    <scope>NUCLEOTIDE SEQUENCE [LARGE SCALE GENOMIC DNA]</scope>
    <source>
        <strain evidence="1 2">Koide BX008</strain>
    </source>
</reference>
<dbReference type="HOGENOM" id="CLU_2775452_0_0_1"/>
<protein>
    <submittedName>
        <fullName evidence="1">Uncharacterized protein</fullName>
    </submittedName>
</protein>
<sequence length="69" mass="8116">MASRNGNFLPSRKSHDAVISHRFRCGNTELRQECARRSHRFGHVYESFTFEQSFAWTPWTNDSDAIVLR</sequence>
<dbReference type="InParanoid" id="A0A0C2WTA3"/>
<proteinExistence type="predicted"/>
<name>A0A0C2WTA3_AMAMK</name>
<gene>
    <name evidence="1" type="ORF">M378DRAFT_168604</name>
</gene>
<evidence type="ECO:0000313" key="1">
    <source>
        <dbReference type="EMBL" id="KIL59976.1"/>
    </source>
</evidence>
<dbReference type="EMBL" id="KN818306">
    <property type="protein sequence ID" value="KIL59976.1"/>
    <property type="molecule type" value="Genomic_DNA"/>
</dbReference>
<dbReference type="Proteomes" id="UP000054549">
    <property type="component" value="Unassembled WGS sequence"/>
</dbReference>
<keyword evidence="2" id="KW-1185">Reference proteome</keyword>
<accession>A0A0C2WTA3</accession>
<evidence type="ECO:0000313" key="2">
    <source>
        <dbReference type="Proteomes" id="UP000054549"/>
    </source>
</evidence>
<dbReference type="AlphaFoldDB" id="A0A0C2WTA3"/>
<organism evidence="1 2">
    <name type="scientific">Amanita muscaria (strain Koide BX008)</name>
    <dbReference type="NCBI Taxonomy" id="946122"/>
    <lineage>
        <taxon>Eukaryota</taxon>
        <taxon>Fungi</taxon>
        <taxon>Dikarya</taxon>
        <taxon>Basidiomycota</taxon>
        <taxon>Agaricomycotina</taxon>
        <taxon>Agaricomycetes</taxon>
        <taxon>Agaricomycetidae</taxon>
        <taxon>Agaricales</taxon>
        <taxon>Pluteineae</taxon>
        <taxon>Amanitaceae</taxon>
        <taxon>Amanita</taxon>
    </lineage>
</organism>